<gene>
    <name evidence="2" type="ORF">F4559_006754</name>
</gene>
<feature type="transmembrane region" description="Helical" evidence="1">
    <location>
        <begin position="87"/>
        <end position="104"/>
    </location>
</feature>
<accession>A0A7W7WZE2</accession>
<keyword evidence="1" id="KW-0472">Membrane</keyword>
<evidence type="ECO:0000256" key="1">
    <source>
        <dbReference type="SAM" id="Phobius"/>
    </source>
</evidence>
<feature type="transmembrane region" description="Helical" evidence="1">
    <location>
        <begin position="32"/>
        <end position="54"/>
    </location>
</feature>
<feature type="transmembrane region" description="Helical" evidence="1">
    <location>
        <begin position="116"/>
        <end position="135"/>
    </location>
</feature>
<proteinExistence type="predicted"/>
<evidence type="ECO:0000313" key="3">
    <source>
        <dbReference type="Proteomes" id="UP000542674"/>
    </source>
</evidence>
<keyword evidence="1" id="KW-1133">Transmembrane helix</keyword>
<keyword evidence="1" id="KW-0812">Transmembrane</keyword>
<protein>
    <submittedName>
        <fullName evidence="2">Uncharacterized protein</fullName>
    </submittedName>
</protein>
<dbReference type="AlphaFoldDB" id="A0A7W7WZE2"/>
<keyword evidence="3" id="KW-1185">Reference proteome</keyword>
<reference evidence="2 3" key="1">
    <citation type="submission" date="2020-08" db="EMBL/GenBank/DDBJ databases">
        <title>Sequencing the genomes of 1000 actinobacteria strains.</title>
        <authorList>
            <person name="Klenk H.-P."/>
        </authorList>
    </citation>
    <scope>NUCLEOTIDE SEQUENCE [LARGE SCALE GENOMIC DNA]</scope>
    <source>
        <strain evidence="2 3">DSM 45084</strain>
    </source>
</reference>
<sequence length="137" mass="14101">MDELPGGLSFDRSRAEAVRYYPERSAERRSGWVAGVFSGLAGAVLVLGLAVVGVDRLGDSRWFALGALGLAGLVLGLLCLGRLSPAAPLVAGVVLLIAAGVSEVRHEWVSVQLKVVFASGVPVGLGVLLVVVGAARR</sequence>
<dbReference type="RefSeq" id="WP_184675060.1">
    <property type="nucleotide sequence ID" value="NZ_BAABAI010000021.1"/>
</dbReference>
<dbReference type="EMBL" id="JACHJS010000001">
    <property type="protein sequence ID" value="MBB4969395.1"/>
    <property type="molecule type" value="Genomic_DNA"/>
</dbReference>
<organism evidence="2 3">
    <name type="scientific">Saccharothrix violaceirubra</name>
    <dbReference type="NCBI Taxonomy" id="413306"/>
    <lineage>
        <taxon>Bacteria</taxon>
        <taxon>Bacillati</taxon>
        <taxon>Actinomycetota</taxon>
        <taxon>Actinomycetes</taxon>
        <taxon>Pseudonocardiales</taxon>
        <taxon>Pseudonocardiaceae</taxon>
        <taxon>Saccharothrix</taxon>
    </lineage>
</organism>
<dbReference type="Proteomes" id="UP000542674">
    <property type="component" value="Unassembled WGS sequence"/>
</dbReference>
<evidence type="ECO:0000313" key="2">
    <source>
        <dbReference type="EMBL" id="MBB4969395.1"/>
    </source>
</evidence>
<comment type="caution">
    <text evidence="2">The sequence shown here is derived from an EMBL/GenBank/DDBJ whole genome shotgun (WGS) entry which is preliminary data.</text>
</comment>
<name>A0A7W7WZE2_9PSEU</name>
<feature type="transmembrane region" description="Helical" evidence="1">
    <location>
        <begin position="60"/>
        <end position="80"/>
    </location>
</feature>